<protein>
    <recommendedName>
        <fullName evidence="16">Copper-transporting ATPase</fullName>
    </recommendedName>
</protein>
<keyword evidence="20" id="KW-1185">Reference proteome</keyword>
<comment type="function">
    <text evidence="15">Probably involved in copper export.</text>
</comment>
<dbReference type="InterPro" id="IPR021993">
    <property type="entry name" value="ATPase-cat-bd"/>
</dbReference>
<reference evidence="20" key="1">
    <citation type="journal article" date="2019" name="Int. J. Syst. Evol. Microbiol.">
        <title>The Global Catalogue of Microorganisms (GCM) 10K type strain sequencing project: providing services to taxonomists for standard genome sequencing and annotation.</title>
        <authorList>
            <consortium name="The Broad Institute Genomics Platform"/>
            <consortium name="The Broad Institute Genome Sequencing Center for Infectious Disease"/>
            <person name="Wu L."/>
            <person name="Ma J."/>
        </authorList>
    </citation>
    <scope>NUCLEOTIDE SEQUENCE [LARGE SCALE GENOMIC DNA]</scope>
    <source>
        <strain evidence="20">CCUG 53816</strain>
    </source>
</reference>
<evidence type="ECO:0000256" key="16">
    <source>
        <dbReference type="ARBA" id="ARBA00040690"/>
    </source>
</evidence>
<keyword evidence="13" id="KW-0406">Ion transport</keyword>
<name>A0ABV7ZGZ1_9HELI</name>
<keyword evidence="8 17" id="KW-0479">Metal-binding</keyword>
<accession>A0ABV7ZGZ1</accession>
<dbReference type="Gene3D" id="1.20.1110.10">
    <property type="entry name" value="Calcium-transporting ATPase, transmembrane domain"/>
    <property type="match status" value="1"/>
</dbReference>
<feature type="transmembrane region" description="Helical" evidence="17">
    <location>
        <begin position="244"/>
        <end position="266"/>
    </location>
</feature>
<dbReference type="Pfam" id="PF00702">
    <property type="entry name" value="Hydrolase"/>
    <property type="match status" value="1"/>
</dbReference>
<dbReference type="Gene3D" id="3.30.70.100">
    <property type="match status" value="1"/>
</dbReference>
<dbReference type="PROSITE" id="PS00154">
    <property type="entry name" value="ATPASE_E1_E2"/>
    <property type="match status" value="1"/>
</dbReference>
<dbReference type="InterPro" id="IPR036163">
    <property type="entry name" value="HMA_dom_sf"/>
</dbReference>
<evidence type="ECO:0000256" key="6">
    <source>
        <dbReference type="ARBA" id="ARBA00022553"/>
    </source>
</evidence>
<dbReference type="InterPro" id="IPR008250">
    <property type="entry name" value="ATPase_P-typ_transduc_dom_A_sf"/>
</dbReference>
<dbReference type="Pfam" id="PF00403">
    <property type="entry name" value="HMA"/>
    <property type="match status" value="1"/>
</dbReference>
<evidence type="ECO:0000256" key="1">
    <source>
        <dbReference type="ARBA" id="ARBA00004127"/>
    </source>
</evidence>
<dbReference type="PANTHER" id="PTHR43520:SF8">
    <property type="entry name" value="P-TYPE CU(+) TRANSPORTER"/>
    <property type="match status" value="1"/>
</dbReference>
<dbReference type="Pfam" id="PF12156">
    <property type="entry name" value="ATPase-cat_bd"/>
    <property type="match status" value="1"/>
</dbReference>
<feature type="transmembrane region" description="Helical" evidence="17">
    <location>
        <begin position="272"/>
        <end position="289"/>
    </location>
</feature>
<comment type="caution">
    <text evidence="19">The sequence shown here is derived from an EMBL/GenBank/DDBJ whole genome shotgun (WGS) entry which is preliminary data.</text>
</comment>
<evidence type="ECO:0000256" key="4">
    <source>
        <dbReference type="ARBA" id="ARBA00022448"/>
    </source>
</evidence>
<dbReference type="RefSeq" id="WP_104752567.1">
    <property type="nucleotide sequence ID" value="NZ_FZMF01000032.1"/>
</dbReference>
<dbReference type="EMBL" id="JBHRZO010000009">
    <property type="protein sequence ID" value="MFC3847435.1"/>
    <property type="molecule type" value="Genomic_DNA"/>
</dbReference>
<evidence type="ECO:0000256" key="2">
    <source>
        <dbReference type="ARBA" id="ARBA00004236"/>
    </source>
</evidence>
<feature type="transmembrane region" description="Helical" evidence="17">
    <location>
        <begin position="214"/>
        <end position="232"/>
    </location>
</feature>
<evidence type="ECO:0000256" key="8">
    <source>
        <dbReference type="ARBA" id="ARBA00022723"/>
    </source>
</evidence>
<dbReference type="InterPro" id="IPR018303">
    <property type="entry name" value="ATPase_P-typ_P_site"/>
</dbReference>
<dbReference type="InterPro" id="IPR036412">
    <property type="entry name" value="HAD-like_sf"/>
</dbReference>
<dbReference type="SUPFAM" id="SSF81653">
    <property type="entry name" value="Calcium ATPase, transduction domain A"/>
    <property type="match status" value="1"/>
</dbReference>
<evidence type="ECO:0000256" key="15">
    <source>
        <dbReference type="ARBA" id="ARBA00037143"/>
    </source>
</evidence>
<keyword evidence="9 17" id="KW-0547">Nucleotide-binding</keyword>
<evidence type="ECO:0000256" key="10">
    <source>
        <dbReference type="ARBA" id="ARBA00022840"/>
    </source>
</evidence>
<evidence type="ECO:0000259" key="18">
    <source>
        <dbReference type="PROSITE" id="PS50846"/>
    </source>
</evidence>
<dbReference type="NCBIfam" id="TIGR01511">
    <property type="entry name" value="ATPase-IB1_Cu"/>
    <property type="match status" value="1"/>
</dbReference>
<evidence type="ECO:0000313" key="19">
    <source>
        <dbReference type="EMBL" id="MFC3847435.1"/>
    </source>
</evidence>
<dbReference type="Pfam" id="PF00122">
    <property type="entry name" value="E1-E2_ATPase"/>
    <property type="match status" value="1"/>
</dbReference>
<evidence type="ECO:0000256" key="14">
    <source>
        <dbReference type="ARBA" id="ARBA00023136"/>
    </source>
</evidence>
<dbReference type="InterPro" id="IPR059000">
    <property type="entry name" value="ATPase_P-type_domA"/>
</dbReference>
<dbReference type="InterPro" id="IPR023214">
    <property type="entry name" value="HAD_sf"/>
</dbReference>
<dbReference type="Gene3D" id="3.40.50.1000">
    <property type="entry name" value="HAD superfamily/HAD-like"/>
    <property type="match status" value="1"/>
</dbReference>
<dbReference type="SUPFAM" id="SSF56784">
    <property type="entry name" value="HAD-like"/>
    <property type="match status" value="1"/>
</dbReference>
<evidence type="ECO:0000256" key="17">
    <source>
        <dbReference type="RuleBase" id="RU362081"/>
    </source>
</evidence>
<sequence>MDKIPCAHCQLLYPPHALKAVQTPEQNLYFCCAGCESVYFLLHSLELENFYEKLGNKTLEPITSPKAPLKTHYDTPQFLQAFSTPLEGGLLEVALILENIHCAACIWLIEHVLLKQEGVESVQVNYTTHRAYVHFDPQTIALSKVLHTIEQVGYHARIFDPKVHEKDAKKQHYRHYVALVVGIFSTMNVMWIAIANYAGYFSGMDASMGFKLNIASWILSSLTLFITGAGFLKGAFYGLKNALFGMDLSVSLGALTTYIYSIYATFHAQEPYFESVSMIITLVFISKFLELKAKHRANALLDGLQDSLNVQVLLLREKEGGEIERCMMPPDQIQIGDRIEVLSGEGVLLDGVLESAHAQVNTQIVNGEIAPLEVHAKEPILSGYTNAGARFIYRVHTPFKQSFLSQMVQLVQKSFTQKPQIQLYADKLAHRFTQAVLGIALVSLLGWGFLGGVWERALVISVSVLIIACPCAFALATPIALVLGVNRAFKQGVLCKQAACLETLAKVTRVFVDKTGTLTTPSLQVQDYQVYADYNPHWLLSLIAHNSHPISKGVSTWIQENLNAQASVPLESLAQEEGGLRGVIQGHVLLGGSVDYLRAQGVQMAQPEGSHFAYSVDGELKALFILHAPLKPDSLESVQALQKMGLEVEILSGDASAQTRHIAQTLGITCHAPLSPHQKLTHVQDALARGEIVAMVGDGANDAPALAQSQVSLCMYEGHDLSLLHSDVILLDTSFKSVYNAFSIAKQAHSRVRQNLCISALYNALLIPCAVCGLVNPPLAALSMSLSSLLVVGNSFRKCTTS</sequence>
<dbReference type="InterPro" id="IPR023299">
    <property type="entry name" value="ATPase_P-typ_cyto_dom_N"/>
</dbReference>
<dbReference type="InterPro" id="IPR017969">
    <property type="entry name" value="Heavy-metal-associated_CS"/>
</dbReference>
<dbReference type="Gene3D" id="3.40.1110.10">
    <property type="entry name" value="Calcium-transporting ATPase, cytoplasmic domain N"/>
    <property type="match status" value="1"/>
</dbReference>
<dbReference type="InterPro" id="IPR023298">
    <property type="entry name" value="ATPase_P-typ_TM_dom_sf"/>
</dbReference>
<feature type="domain" description="HMA" evidence="18">
    <location>
        <begin position="91"/>
        <end position="157"/>
    </location>
</feature>
<feature type="transmembrane region" description="Helical" evidence="17">
    <location>
        <begin position="460"/>
        <end position="483"/>
    </location>
</feature>
<keyword evidence="7 17" id="KW-0812">Transmembrane</keyword>
<dbReference type="PANTHER" id="PTHR43520">
    <property type="entry name" value="ATP7, ISOFORM B"/>
    <property type="match status" value="1"/>
</dbReference>
<keyword evidence="6" id="KW-0597">Phosphoprotein</keyword>
<keyword evidence="5 17" id="KW-1003">Cell membrane</keyword>
<dbReference type="NCBIfam" id="TIGR01494">
    <property type="entry name" value="ATPase_P-type"/>
    <property type="match status" value="1"/>
</dbReference>
<gene>
    <name evidence="19" type="ORF">ACFOPX_02645</name>
</gene>
<dbReference type="Gene3D" id="2.70.150.10">
    <property type="entry name" value="Calcium-transporting ATPase, cytoplasmic transduction domain A"/>
    <property type="match status" value="1"/>
</dbReference>
<dbReference type="Proteomes" id="UP001595783">
    <property type="component" value="Unassembled WGS sequence"/>
</dbReference>
<dbReference type="PROSITE" id="PS01047">
    <property type="entry name" value="HMA_1"/>
    <property type="match status" value="1"/>
</dbReference>
<dbReference type="NCBIfam" id="TIGR01525">
    <property type="entry name" value="ATPase-IB_hvy"/>
    <property type="match status" value="1"/>
</dbReference>
<dbReference type="InterPro" id="IPR027256">
    <property type="entry name" value="P-typ_ATPase_IB"/>
</dbReference>
<keyword evidence="12 17" id="KW-1133">Transmembrane helix</keyword>
<dbReference type="PROSITE" id="PS50846">
    <property type="entry name" value="HMA_2"/>
    <property type="match status" value="1"/>
</dbReference>
<dbReference type="InterPro" id="IPR001757">
    <property type="entry name" value="P_typ_ATPase"/>
</dbReference>
<keyword evidence="4" id="KW-0813">Transport</keyword>
<comment type="similarity">
    <text evidence="3 17">Belongs to the cation transport ATPase (P-type) (TC 3.A.3) family. Type IB subfamily.</text>
</comment>
<keyword evidence="10 17" id="KW-0067">ATP-binding</keyword>
<feature type="transmembrane region" description="Helical" evidence="17">
    <location>
        <begin position="756"/>
        <end position="776"/>
    </location>
</feature>
<keyword evidence="11" id="KW-1278">Translocase</keyword>
<evidence type="ECO:0000256" key="5">
    <source>
        <dbReference type="ARBA" id="ARBA00022475"/>
    </source>
</evidence>
<evidence type="ECO:0000256" key="12">
    <source>
        <dbReference type="ARBA" id="ARBA00022989"/>
    </source>
</evidence>
<proteinExistence type="inferred from homology"/>
<dbReference type="InterPro" id="IPR006121">
    <property type="entry name" value="HMA_dom"/>
</dbReference>
<keyword evidence="14 17" id="KW-0472">Membrane</keyword>
<feature type="transmembrane region" description="Helical" evidence="17">
    <location>
        <begin position="176"/>
        <end position="194"/>
    </location>
</feature>
<feature type="transmembrane region" description="Helical" evidence="17">
    <location>
        <begin position="435"/>
        <end position="454"/>
    </location>
</feature>
<dbReference type="PRINTS" id="PR00119">
    <property type="entry name" value="CATATPASE"/>
</dbReference>
<evidence type="ECO:0000256" key="9">
    <source>
        <dbReference type="ARBA" id="ARBA00022741"/>
    </source>
</evidence>
<evidence type="ECO:0000256" key="13">
    <source>
        <dbReference type="ARBA" id="ARBA00023065"/>
    </source>
</evidence>
<comment type="subcellular location">
    <subcellularLocation>
        <location evidence="2 17">Cell membrane</location>
    </subcellularLocation>
    <subcellularLocation>
        <location evidence="1">Endomembrane system</location>
        <topology evidence="1">Multi-pass membrane protein</topology>
    </subcellularLocation>
</comment>
<evidence type="ECO:0000256" key="3">
    <source>
        <dbReference type="ARBA" id="ARBA00006024"/>
    </source>
</evidence>
<dbReference type="SUPFAM" id="SSF81665">
    <property type="entry name" value="Calcium ATPase, transmembrane domain M"/>
    <property type="match status" value="1"/>
</dbReference>
<evidence type="ECO:0000313" key="20">
    <source>
        <dbReference type="Proteomes" id="UP001595783"/>
    </source>
</evidence>
<dbReference type="CDD" id="cd00371">
    <property type="entry name" value="HMA"/>
    <property type="match status" value="1"/>
</dbReference>
<organism evidence="19 20">
    <name type="scientific">Helicobacter baculiformis</name>
    <dbReference type="NCBI Taxonomy" id="427351"/>
    <lineage>
        <taxon>Bacteria</taxon>
        <taxon>Pseudomonadati</taxon>
        <taxon>Campylobacterota</taxon>
        <taxon>Epsilonproteobacteria</taxon>
        <taxon>Campylobacterales</taxon>
        <taxon>Helicobacteraceae</taxon>
        <taxon>Helicobacter</taxon>
    </lineage>
</organism>
<evidence type="ECO:0000256" key="11">
    <source>
        <dbReference type="ARBA" id="ARBA00022967"/>
    </source>
</evidence>
<dbReference type="SUPFAM" id="SSF55008">
    <property type="entry name" value="HMA, heavy metal-associated domain"/>
    <property type="match status" value="1"/>
</dbReference>
<evidence type="ECO:0000256" key="7">
    <source>
        <dbReference type="ARBA" id="ARBA00022692"/>
    </source>
</evidence>